<feature type="compositionally biased region" description="Acidic residues" evidence="1">
    <location>
        <begin position="220"/>
        <end position="229"/>
    </location>
</feature>
<feature type="compositionally biased region" description="Basic and acidic residues" evidence="1">
    <location>
        <begin position="208"/>
        <end position="219"/>
    </location>
</feature>
<feature type="compositionally biased region" description="Low complexity" evidence="1">
    <location>
        <begin position="308"/>
        <end position="318"/>
    </location>
</feature>
<organism evidence="2 3">
    <name type="scientific">Prymnesium parvum</name>
    <name type="common">Toxic golden alga</name>
    <dbReference type="NCBI Taxonomy" id="97485"/>
    <lineage>
        <taxon>Eukaryota</taxon>
        <taxon>Haptista</taxon>
        <taxon>Haptophyta</taxon>
        <taxon>Prymnesiophyceae</taxon>
        <taxon>Prymnesiales</taxon>
        <taxon>Prymnesiaceae</taxon>
        <taxon>Prymnesium</taxon>
    </lineage>
</organism>
<proteinExistence type="predicted"/>
<dbReference type="PANTHER" id="PTHR34348:SF1">
    <property type="entry name" value="SURFEIT LOCUS PROTEIN 2"/>
    <property type="match status" value="1"/>
</dbReference>
<feature type="compositionally biased region" description="Acidic residues" evidence="1">
    <location>
        <begin position="240"/>
        <end position="273"/>
    </location>
</feature>
<protein>
    <submittedName>
        <fullName evidence="2">Uncharacterized protein</fullName>
    </submittedName>
</protein>
<dbReference type="Gene3D" id="3.30.70.2850">
    <property type="match status" value="1"/>
</dbReference>
<dbReference type="PANTHER" id="PTHR34348">
    <property type="entry name" value="SURFEIT LOCUS PROTEIN 2"/>
    <property type="match status" value="1"/>
</dbReference>
<evidence type="ECO:0000313" key="3">
    <source>
        <dbReference type="Proteomes" id="UP001515480"/>
    </source>
</evidence>
<evidence type="ECO:0000313" key="2">
    <source>
        <dbReference type="EMBL" id="KAL1508040.1"/>
    </source>
</evidence>
<accession>A0AB34IZD9</accession>
<reference evidence="2 3" key="1">
    <citation type="journal article" date="2024" name="Science">
        <title>Giant polyketide synthase enzymes in the biosynthesis of giant marine polyether toxins.</title>
        <authorList>
            <person name="Fallon T.R."/>
            <person name="Shende V.V."/>
            <person name="Wierzbicki I.H."/>
            <person name="Pendleton A.L."/>
            <person name="Watervoot N.F."/>
            <person name="Auber R.P."/>
            <person name="Gonzalez D.J."/>
            <person name="Wisecaver J.H."/>
            <person name="Moore B.S."/>
        </authorList>
    </citation>
    <scope>NUCLEOTIDE SEQUENCE [LARGE SCALE GENOMIC DNA]</scope>
    <source>
        <strain evidence="2 3">12B1</strain>
    </source>
</reference>
<keyword evidence="3" id="KW-1185">Reference proteome</keyword>
<sequence>MHGSLKVGGASLPSAFLSASPHPAQEPAGASRLLLLHAHCTRLRASAPLLPSPTHELYTNSPPPTARRAGRWSVALGAVDACHGVTVSAETARHAAMDGEVAAFVRAHEDAELLPTGKIRCTTTGHEIPPRLALLEQHWDGRSYRVKKAVKAYDFSQHEPWIVAHKKDPHLLWCTLTTQPLSRQPKTVAGHVSGRKFQRLLRAAMEKEAERAAAEKKEGEEVEGGEEGEEARVGWQEEGAFWDEGEEGGDGEEEAEDEEEEDEEDDEEEEDGKGEEGETIVPSLDGEVEDEAEIFWTRPKISEVSTVRSRPSPRALASPLPPTRNVRPRAH</sequence>
<feature type="region of interest" description="Disordered" evidence="1">
    <location>
        <begin position="208"/>
        <end position="331"/>
    </location>
</feature>
<gene>
    <name evidence="2" type="ORF">AB1Y20_007636</name>
</gene>
<dbReference type="AlphaFoldDB" id="A0AB34IZD9"/>
<evidence type="ECO:0000256" key="1">
    <source>
        <dbReference type="SAM" id="MobiDB-lite"/>
    </source>
</evidence>
<dbReference type="EMBL" id="JBGBPQ010000017">
    <property type="protein sequence ID" value="KAL1508040.1"/>
    <property type="molecule type" value="Genomic_DNA"/>
</dbReference>
<dbReference type="InterPro" id="IPR008833">
    <property type="entry name" value="Surf2"/>
</dbReference>
<name>A0AB34IZD9_PRYPA</name>
<dbReference type="Proteomes" id="UP001515480">
    <property type="component" value="Unassembled WGS sequence"/>
</dbReference>
<comment type="caution">
    <text evidence="2">The sequence shown here is derived from an EMBL/GenBank/DDBJ whole genome shotgun (WGS) entry which is preliminary data.</text>
</comment>
<dbReference type="Pfam" id="PF05477">
    <property type="entry name" value="SURF2"/>
    <property type="match status" value="1"/>
</dbReference>